<reference evidence="3" key="2">
    <citation type="journal article" date="2023" name="IMA Fungus">
        <title>Comparative genomic study of the Penicillium genus elucidates a diverse pangenome and 15 lateral gene transfer events.</title>
        <authorList>
            <person name="Petersen C."/>
            <person name="Sorensen T."/>
            <person name="Nielsen M.R."/>
            <person name="Sondergaard T.E."/>
            <person name="Sorensen J.L."/>
            <person name="Fitzpatrick D.A."/>
            <person name="Frisvad J.C."/>
            <person name="Nielsen K.L."/>
        </authorList>
    </citation>
    <scope>NUCLEOTIDE SEQUENCE</scope>
    <source>
        <strain evidence="3">IBT 29864</strain>
    </source>
</reference>
<dbReference type="OrthoDB" id="5421765at2759"/>
<reference evidence="3" key="1">
    <citation type="submission" date="2022-11" db="EMBL/GenBank/DDBJ databases">
        <authorList>
            <person name="Petersen C."/>
        </authorList>
    </citation>
    <scope>NUCLEOTIDE SEQUENCE</scope>
    <source>
        <strain evidence="3">IBT 29864</strain>
    </source>
</reference>
<evidence type="ECO:0000256" key="2">
    <source>
        <dbReference type="SAM" id="Phobius"/>
    </source>
</evidence>
<keyword evidence="2" id="KW-0472">Membrane</keyword>
<sequence>MSGAGTPASGVAVETSASIISSQTASSSVSSLTTTTSSSSTSSLETSSSTVYSQSATTSLSTSSLLHSSTTVSSTSSTPSGTLRSTSDHASQSSSSGSRYSTGTLAGSIVGSFLGGFIIAFLVAFLLLRRRKRVSNTDETRKHSPSETLGSLEDPSRNLSKNQNSAVSSRYEGISYVSPNVVTWGSFELSPYVPDPADDNTVCMRIQTFFDQASLHIDNYYSRPDSALRPNQEDNVRIGDYESPFLGTPLASLLSNPRTQRTVLTHVLIHSLLQSIRPGNQARSLLPACYRLDQETRENESRISADDRAAFAWRMLASHIYTRGQTSQSTDLAVNNEDITKIADDFNRTFAPYGDPRFPKTDRLAHIHTVFREASRLGIWLFSQPCSFEFHWSMVSKNSNQITLLPSVVKVYDEQGRHLAVPQRLLDETKAQI</sequence>
<feature type="region of interest" description="Disordered" evidence="1">
    <location>
        <begin position="134"/>
        <end position="164"/>
    </location>
</feature>
<dbReference type="GeneID" id="81443476"/>
<keyword evidence="2" id="KW-1133">Transmembrane helix</keyword>
<dbReference type="Proteomes" id="UP001147782">
    <property type="component" value="Unassembled WGS sequence"/>
</dbReference>
<comment type="caution">
    <text evidence="3">The sequence shown here is derived from an EMBL/GenBank/DDBJ whole genome shotgun (WGS) entry which is preliminary data.</text>
</comment>
<dbReference type="CDD" id="cd12087">
    <property type="entry name" value="TM_EGFR-like"/>
    <property type="match status" value="1"/>
</dbReference>
<dbReference type="AlphaFoldDB" id="A0A9W9RF66"/>
<feature type="compositionally biased region" description="Basic and acidic residues" evidence="1">
    <location>
        <begin position="135"/>
        <end position="145"/>
    </location>
</feature>
<evidence type="ECO:0000313" key="4">
    <source>
        <dbReference type="Proteomes" id="UP001147782"/>
    </source>
</evidence>
<accession>A0A9W9RF66</accession>
<name>A0A9W9RF66_9EURO</name>
<evidence type="ECO:0000313" key="3">
    <source>
        <dbReference type="EMBL" id="KAJ5358971.1"/>
    </source>
</evidence>
<feature type="transmembrane region" description="Helical" evidence="2">
    <location>
        <begin position="105"/>
        <end position="128"/>
    </location>
</feature>
<feature type="region of interest" description="Disordered" evidence="1">
    <location>
        <begin position="67"/>
        <end position="101"/>
    </location>
</feature>
<proteinExistence type="predicted"/>
<keyword evidence="2" id="KW-0812">Transmembrane</keyword>
<gene>
    <name evidence="3" type="ORF">N7496_011384</name>
</gene>
<feature type="region of interest" description="Disordered" evidence="1">
    <location>
        <begin position="21"/>
        <end position="48"/>
    </location>
</feature>
<organism evidence="3 4">
    <name type="scientific">Penicillium cataractarum</name>
    <dbReference type="NCBI Taxonomy" id="2100454"/>
    <lineage>
        <taxon>Eukaryota</taxon>
        <taxon>Fungi</taxon>
        <taxon>Dikarya</taxon>
        <taxon>Ascomycota</taxon>
        <taxon>Pezizomycotina</taxon>
        <taxon>Eurotiomycetes</taxon>
        <taxon>Eurotiomycetidae</taxon>
        <taxon>Eurotiales</taxon>
        <taxon>Aspergillaceae</taxon>
        <taxon>Penicillium</taxon>
    </lineage>
</organism>
<evidence type="ECO:0000256" key="1">
    <source>
        <dbReference type="SAM" id="MobiDB-lite"/>
    </source>
</evidence>
<keyword evidence="4" id="KW-1185">Reference proteome</keyword>
<dbReference type="EMBL" id="JAPZBS010000009">
    <property type="protein sequence ID" value="KAJ5358971.1"/>
    <property type="molecule type" value="Genomic_DNA"/>
</dbReference>
<protein>
    <submittedName>
        <fullName evidence="3">Uncharacterized protein</fullName>
    </submittedName>
</protein>
<dbReference type="RefSeq" id="XP_056550257.1">
    <property type="nucleotide sequence ID" value="XM_056704297.1"/>
</dbReference>